<gene>
    <name evidence="2" type="ORF">AVDCRST_MAG93-8312</name>
</gene>
<evidence type="ECO:0000313" key="2">
    <source>
        <dbReference type="EMBL" id="CAA9369690.1"/>
    </source>
</evidence>
<protein>
    <recommendedName>
        <fullName evidence="1">VOC domain-containing protein</fullName>
    </recommendedName>
</protein>
<dbReference type="InterPro" id="IPR037523">
    <property type="entry name" value="VOC_core"/>
</dbReference>
<dbReference type="InterPro" id="IPR029068">
    <property type="entry name" value="Glyas_Bleomycin-R_OHBP_Dase"/>
</dbReference>
<sequence length="134" mass="14561">MSRGPNDWRGLSGMKIHLSVRSFTMNQGIKAVVYPVTNLDQAKATFQTMLGVEPYTDSPYYVGFKVGGLDIGLDPNGHKTGMTAYYDVDDIKQRLQSLLDAGAHMEQEIKDIGGGGLIASVRDADGNIIGLRQN</sequence>
<organism evidence="2">
    <name type="scientific">uncultured Chloroflexia bacterium</name>
    <dbReference type="NCBI Taxonomy" id="1672391"/>
    <lineage>
        <taxon>Bacteria</taxon>
        <taxon>Bacillati</taxon>
        <taxon>Chloroflexota</taxon>
        <taxon>Chloroflexia</taxon>
        <taxon>environmental samples</taxon>
    </lineage>
</organism>
<dbReference type="PROSITE" id="PS51819">
    <property type="entry name" value="VOC"/>
    <property type="match status" value="1"/>
</dbReference>
<reference evidence="2" key="1">
    <citation type="submission" date="2020-02" db="EMBL/GenBank/DDBJ databases">
        <authorList>
            <person name="Meier V. D."/>
        </authorList>
    </citation>
    <scope>NUCLEOTIDE SEQUENCE</scope>
    <source>
        <strain evidence="2">AVDCRST_MAG93</strain>
    </source>
</reference>
<dbReference type="Pfam" id="PF00903">
    <property type="entry name" value="Glyoxalase"/>
    <property type="match status" value="1"/>
</dbReference>
<evidence type="ECO:0000259" key="1">
    <source>
        <dbReference type="PROSITE" id="PS51819"/>
    </source>
</evidence>
<accession>A0A6J4MXX1</accession>
<feature type="domain" description="VOC" evidence="1">
    <location>
        <begin position="28"/>
        <end position="134"/>
    </location>
</feature>
<dbReference type="SUPFAM" id="SSF54593">
    <property type="entry name" value="Glyoxalase/Bleomycin resistance protein/Dihydroxybiphenyl dioxygenase"/>
    <property type="match status" value="1"/>
</dbReference>
<dbReference type="InterPro" id="IPR004360">
    <property type="entry name" value="Glyas_Fos-R_dOase_dom"/>
</dbReference>
<dbReference type="Gene3D" id="3.10.180.10">
    <property type="entry name" value="2,3-Dihydroxybiphenyl 1,2-Dioxygenase, domain 1"/>
    <property type="match status" value="1"/>
</dbReference>
<dbReference type="EMBL" id="CADCTR010002800">
    <property type="protein sequence ID" value="CAA9369690.1"/>
    <property type="molecule type" value="Genomic_DNA"/>
</dbReference>
<dbReference type="AlphaFoldDB" id="A0A6J4MXX1"/>
<proteinExistence type="predicted"/>
<name>A0A6J4MXX1_9CHLR</name>